<dbReference type="GO" id="GO:0005524">
    <property type="term" value="F:ATP binding"/>
    <property type="evidence" value="ECO:0007669"/>
    <property type="project" value="UniProtKB-UniRule"/>
</dbReference>
<comment type="similarity">
    <text evidence="1">Belongs to the FtsK/SpoIIIE/SftA family.</text>
</comment>
<feature type="domain" description="FtsK" evidence="7">
    <location>
        <begin position="121"/>
        <end position="312"/>
    </location>
</feature>
<dbReference type="InterPro" id="IPR027417">
    <property type="entry name" value="P-loop_NTPase"/>
</dbReference>
<dbReference type="PANTHER" id="PTHR22683:SF41">
    <property type="entry name" value="DNA TRANSLOCASE FTSK"/>
    <property type="match status" value="1"/>
</dbReference>
<evidence type="ECO:0000256" key="1">
    <source>
        <dbReference type="ARBA" id="ARBA00006474"/>
    </source>
</evidence>
<dbReference type="InterPro" id="IPR041027">
    <property type="entry name" value="FtsK_alpha"/>
</dbReference>
<dbReference type="GO" id="GO:0016020">
    <property type="term" value="C:membrane"/>
    <property type="evidence" value="ECO:0007669"/>
    <property type="project" value="UniProtKB-SubCell"/>
</dbReference>
<evidence type="ECO:0000256" key="2">
    <source>
        <dbReference type="ARBA" id="ARBA00022741"/>
    </source>
</evidence>
<dbReference type="PROSITE" id="PS50901">
    <property type="entry name" value="FTSK"/>
    <property type="match status" value="1"/>
</dbReference>
<feature type="region of interest" description="Disordered" evidence="6">
    <location>
        <begin position="377"/>
        <end position="402"/>
    </location>
</feature>
<accession>A0A9D1D7R8</accession>
<dbReference type="PANTHER" id="PTHR22683">
    <property type="entry name" value="SPORULATION PROTEIN RELATED"/>
    <property type="match status" value="1"/>
</dbReference>
<dbReference type="Gene3D" id="3.40.50.300">
    <property type="entry name" value="P-loop containing nucleotide triphosphate hydrolases"/>
    <property type="match status" value="1"/>
</dbReference>
<dbReference type="Gene3D" id="3.30.980.40">
    <property type="match status" value="1"/>
</dbReference>
<feature type="compositionally biased region" description="Acidic residues" evidence="6">
    <location>
        <begin position="478"/>
        <end position="495"/>
    </location>
</feature>
<dbReference type="InterPro" id="IPR050206">
    <property type="entry name" value="FtsK/SpoIIIE/SftA"/>
</dbReference>
<dbReference type="EMBL" id="DVGD01000054">
    <property type="protein sequence ID" value="HIR09144.1"/>
    <property type="molecule type" value="Genomic_DNA"/>
</dbReference>
<dbReference type="Pfam" id="PF17854">
    <property type="entry name" value="FtsK_alpha"/>
    <property type="match status" value="1"/>
</dbReference>
<dbReference type="Proteomes" id="UP000824258">
    <property type="component" value="Unassembled WGS sequence"/>
</dbReference>
<dbReference type="SMART" id="SM00843">
    <property type="entry name" value="Ftsk_gamma"/>
    <property type="match status" value="1"/>
</dbReference>
<comment type="caution">
    <text evidence="8">The sequence shown here is derived from an EMBL/GenBank/DDBJ whole genome shotgun (WGS) entry which is preliminary data.</text>
</comment>
<feature type="region of interest" description="Disordered" evidence="6">
    <location>
        <begin position="470"/>
        <end position="495"/>
    </location>
</feature>
<dbReference type="GO" id="GO:0003677">
    <property type="term" value="F:DNA binding"/>
    <property type="evidence" value="ECO:0007669"/>
    <property type="project" value="UniProtKB-KW"/>
</dbReference>
<organism evidence="8 9">
    <name type="scientific">Candidatus Avoscillospira stercoripullorum</name>
    <dbReference type="NCBI Taxonomy" id="2840709"/>
    <lineage>
        <taxon>Bacteria</taxon>
        <taxon>Bacillati</taxon>
        <taxon>Bacillota</taxon>
        <taxon>Clostridia</taxon>
        <taxon>Eubacteriales</taxon>
        <taxon>Oscillospiraceae</taxon>
        <taxon>Oscillospiraceae incertae sedis</taxon>
        <taxon>Candidatus Avoscillospira</taxon>
    </lineage>
</organism>
<dbReference type="Pfam" id="PF01580">
    <property type="entry name" value="FtsK_SpoIIIE"/>
    <property type="match status" value="1"/>
</dbReference>
<evidence type="ECO:0000256" key="4">
    <source>
        <dbReference type="ARBA" id="ARBA00023125"/>
    </source>
</evidence>
<evidence type="ECO:0000259" key="7">
    <source>
        <dbReference type="PROSITE" id="PS50901"/>
    </source>
</evidence>
<dbReference type="InterPro" id="IPR018541">
    <property type="entry name" value="Ftsk_gamma"/>
</dbReference>
<evidence type="ECO:0000313" key="9">
    <source>
        <dbReference type="Proteomes" id="UP000824258"/>
    </source>
</evidence>
<dbReference type="InterPro" id="IPR002543">
    <property type="entry name" value="FtsK_dom"/>
</dbReference>
<dbReference type="SUPFAM" id="SSF46785">
    <property type="entry name" value="Winged helix' DNA-binding domain"/>
    <property type="match status" value="1"/>
</dbReference>
<protein>
    <submittedName>
        <fullName evidence="8">DNA translocase FtsK</fullName>
    </submittedName>
</protein>
<dbReference type="SUPFAM" id="SSF52540">
    <property type="entry name" value="P-loop containing nucleoside triphosphate hydrolases"/>
    <property type="match status" value="1"/>
</dbReference>
<keyword evidence="4" id="KW-0238">DNA-binding</keyword>
<dbReference type="SMART" id="SM00382">
    <property type="entry name" value="AAA"/>
    <property type="match status" value="1"/>
</dbReference>
<evidence type="ECO:0000256" key="5">
    <source>
        <dbReference type="PROSITE-ProRule" id="PRU00289"/>
    </source>
</evidence>
<dbReference type="InterPro" id="IPR003593">
    <property type="entry name" value="AAA+_ATPase"/>
</dbReference>
<dbReference type="InterPro" id="IPR036388">
    <property type="entry name" value="WH-like_DNA-bd_sf"/>
</dbReference>
<keyword evidence="3 5" id="KW-0067">ATP-binding</keyword>
<dbReference type="AlphaFoldDB" id="A0A9D1D7R8"/>
<feature type="binding site" evidence="5">
    <location>
        <begin position="138"/>
        <end position="145"/>
    </location>
    <ligand>
        <name>ATP</name>
        <dbReference type="ChEBI" id="CHEBI:30616"/>
    </ligand>
</feature>
<evidence type="ECO:0000256" key="3">
    <source>
        <dbReference type="ARBA" id="ARBA00022840"/>
    </source>
</evidence>
<gene>
    <name evidence="8" type="ORF">IAA70_01935</name>
</gene>
<evidence type="ECO:0000313" key="8">
    <source>
        <dbReference type="EMBL" id="HIR09144.1"/>
    </source>
</evidence>
<reference evidence="8" key="2">
    <citation type="journal article" date="2021" name="PeerJ">
        <title>Extensive microbial diversity within the chicken gut microbiome revealed by metagenomics and culture.</title>
        <authorList>
            <person name="Gilroy R."/>
            <person name="Ravi A."/>
            <person name="Getino M."/>
            <person name="Pursley I."/>
            <person name="Horton D.L."/>
            <person name="Alikhan N.F."/>
            <person name="Baker D."/>
            <person name="Gharbi K."/>
            <person name="Hall N."/>
            <person name="Watson M."/>
            <person name="Adriaenssens E.M."/>
            <person name="Foster-Nyarko E."/>
            <person name="Jarju S."/>
            <person name="Secka A."/>
            <person name="Antonio M."/>
            <person name="Oren A."/>
            <person name="Chaudhuri R.R."/>
            <person name="La Ragione R."/>
            <person name="Hildebrand F."/>
            <person name="Pallen M.J."/>
        </authorList>
    </citation>
    <scope>NUCLEOTIDE SEQUENCE</scope>
    <source>
        <strain evidence="8">ChiHjej9B8-7071</strain>
    </source>
</reference>
<dbReference type="Gene3D" id="1.10.10.10">
    <property type="entry name" value="Winged helix-like DNA-binding domain superfamily/Winged helix DNA-binding domain"/>
    <property type="match status" value="1"/>
</dbReference>
<proteinExistence type="inferred from homology"/>
<reference evidence="8" key="1">
    <citation type="submission" date="2020-10" db="EMBL/GenBank/DDBJ databases">
        <authorList>
            <person name="Gilroy R."/>
        </authorList>
    </citation>
    <scope>NUCLEOTIDE SEQUENCE</scope>
    <source>
        <strain evidence="8">ChiHjej9B8-7071</strain>
    </source>
</reference>
<feature type="compositionally biased region" description="Low complexity" evidence="6">
    <location>
        <begin position="384"/>
        <end position="395"/>
    </location>
</feature>
<evidence type="ECO:0000256" key="6">
    <source>
        <dbReference type="SAM" id="MobiDB-lite"/>
    </source>
</evidence>
<sequence>MVDGTEEMQLNAQRLSDTLVSFGIDAHIINVIRGPSVTRYELELDRGVKLSKLTNLSDDIALALGATGVRISAIPDKISIVGIEVPNKLVSTVHIRDVIDSVEFHKSKSRISFAVGKDISGNCIIGDIAKLPHLLIAGTTGSGKSVCMNSLIISLLYKAKPEEVRLIMVDPKMVELGIYNGIPHLLIPVVTDPKKAAGALQWAVTEMMKRYRMMADAGVRDLDSYNKTCATVEDRQTLPQIVVVIDELADLMLVAAKEVEEAICRVAQMGRASGIHLVIATQRPSADVITGLMKANIPSRIAFAVASAMESRIILDTAGAEKLVGKGDMLYAPLGQGKPRRVQGCFITDDEVQSVVEFIKGNATADYDDAVMQEIDQKAKESGSKSSGGASAASLDDGESEGDELLPAAVDVILETGQASVSMLQRRLKLGYARAARIVDEMEEKGIVGPFEGSKPRQLLITKEQWQQMQGITPAEPVPDEAPEAPEDLPWEEQE</sequence>
<dbReference type="Pfam" id="PF09397">
    <property type="entry name" value="FtsK_gamma"/>
    <property type="match status" value="1"/>
</dbReference>
<dbReference type="InterPro" id="IPR036390">
    <property type="entry name" value="WH_DNA-bd_sf"/>
</dbReference>
<keyword evidence="2 5" id="KW-0547">Nucleotide-binding</keyword>
<name>A0A9D1D7R8_9FIRM</name>
<dbReference type="CDD" id="cd01127">
    <property type="entry name" value="TrwB_TraG_TraD_VirD4"/>
    <property type="match status" value="1"/>
</dbReference>